<keyword evidence="4" id="KW-0808">Transferase</keyword>
<evidence type="ECO:0000256" key="3">
    <source>
        <dbReference type="ARBA" id="ARBA00022676"/>
    </source>
</evidence>
<keyword evidence="8" id="KW-0333">Golgi apparatus</keyword>
<keyword evidence="3" id="KW-0328">Glycosyltransferase</keyword>
<accession>A0A830HDH1</accession>
<comment type="subcellular location">
    <subcellularLocation>
        <location evidence="1">Golgi apparatus</location>
        <location evidence="1">Golgi stack membrane</location>
        <topology evidence="1">Single-pass type II membrane protein</topology>
    </subcellularLocation>
</comment>
<evidence type="ECO:0000256" key="7">
    <source>
        <dbReference type="ARBA" id="ARBA00022989"/>
    </source>
</evidence>
<evidence type="ECO:0000256" key="10">
    <source>
        <dbReference type="ARBA" id="ARBA00023157"/>
    </source>
</evidence>
<dbReference type="GO" id="GO:0003835">
    <property type="term" value="F:beta-galactoside alpha-2,6-sialyltransferase activity"/>
    <property type="evidence" value="ECO:0007669"/>
    <property type="project" value="UniProtKB-EC"/>
</dbReference>
<dbReference type="GO" id="GO:0032580">
    <property type="term" value="C:Golgi cisterna membrane"/>
    <property type="evidence" value="ECO:0007669"/>
    <property type="project" value="UniProtKB-SubCell"/>
</dbReference>
<protein>
    <recommendedName>
        <fullName evidence="13">beta-galactoside alpha-(2,6)-sialyltransferase</fullName>
        <ecNumber evidence="13">2.4.3.1</ecNumber>
    </recommendedName>
</protein>
<evidence type="ECO:0000313" key="16">
    <source>
        <dbReference type="Proteomes" id="UP000660262"/>
    </source>
</evidence>
<dbReference type="PANTHER" id="PTHR46059:SF1">
    <property type="entry name" value="BETA-GALACTOSIDE ALPHA-2,6-SIALYLTRANSFERASE"/>
    <property type="match status" value="1"/>
</dbReference>
<evidence type="ECO:0000256" key="13">
    <source>
        <dbReference type="ARBA" id="ARBA00034329"/>
    </source>
</evidence>
<dbReference type="Pfam" id="PF00777">
    <property type="entry name" value="Glyco_transf_29"/>
    <property type="match status" value="1"/>
</dbReference>
<keyword evidence="10" id="KW-1015">Disulfide bond</keyword>
<reference evidence="15" key="1">
    <citation type="submission" date="2020-10" db="EMBL/GenBank/DDBJ databases">
        <title>Unveiling of a novel bifunctional photoreceptor, Dualchrome1, isolated from a cosmopolitan green alga.</title>
        <authorList>
            <person name="Suzuki S."/>
            <person name="Kawachi M."/>
        </authorList>
    </citation>
    <scope>NUCLEOTIDE SEQUENCE</scope>
    <source>
        <strain evidence="15">NIES 2893</strain>
    </source>
</reference>
<evidence type="ECO:0000256" key="9">
    <source>
        <dbReference type="ARBA" id="ARBA00023136"/>
    </source>
</evidence>
<proteinExistence type="inferred from homology"/>
<dbReference type="AlphaFoldDB" id="A0A830HDH1"/>
<dbReference type="InterPro" id="IPR001675">
    <property type="entry name" value="Glyco_trans_29"/>
</dbReference>
<keyword evidence="11" id="KW-0325">Glycoprotein</keyword>
<comment type="catalytic activity">
    <reaction evidence="12">
        <text>a beta-D-galactoside + CMP-N-acetyl-beta-neuraminate = an N-acetyl-alpha-neuraminyl-(2-&gt;6)-beta-D-galactosyl derivative + CMP + H(+)</text>
        <dbReference type="Rhea" id="RHEA:52104"/>
        <dbReference type="ChEBI" id="CHEBI:15378"/>
        <dbReference type="ChEBI" id="CHEBI:28034"/>
        <dbReference type="ChEBI" id="CHEBI:57812"/>
        <dbReference type="ChEBI" id="CHEBI:60377"/>
        <dbReference type="ChEBI" id="CHEBI:136398"/>
        <dbReference type="EC" id="2.4.3.1"/>
    </reaction>
</comment>
<evidence type="ECO:0000313" key="15">
    <source>
        <dbReference type="EMBL" id="GHP04553.1"/>
    </source>
</evidence>
<comment type="similarity">
    <text evidence="2">Belongs to the glycosyltransferase 29 family.</text>
</comment>
<dbReference type="PANTHER" id="PTHR46059">
    <property type="entry name" value="BETA-GALACTOSIDE ALPHA-2,6-SIALYLTRANSFERASE"/>
    <property type="match status" value="1"/>
</dbReference>
<comment type="caution">
    <text evidence="15">The sequence shown here is derived from an EMBL/GenBank/DDBJ whole genome shotgun (WGS) entry which is preliminary data.</text>
</comment>
<dbReference type="Gene3D" id="3.90.1480.20">
    <property type="entry name" value="Glycosyl transferase family 29"/>
    <property type="match status" value="1"/>
</dbReference>
<dbReference type="Proteomes" id="UP000660262">
    <property type="component" value="Unassembled WGS sequence"/>
</dbReference>
<evidence type="ECO:0000256" key="5">
    <source>
        <dbReference type="ARBA" id="ARBA00022692"/>
    </source>
</evidence>
<organism evidence="15 16">
    <name type="scientific">Pycnococcus provasolii</name>
    <dbReference type="NCBI Taxonomy" id="41880"/>
    <lineage>
        <taxon>Eukaryota</taxon>
        <taxon>Viridiplantae</taxon>
        <taxon>Chlorophyta</taxon>
        <taxon>Pseudoscourfieldiophyceae</taxon>
        <taxon>Pseudoscourfieldiales</taxon>
        <taxon>Pycnococcaceae</taxon>
        <taxon>Pycnococcus</taxon>
    </lineage>
</organism>
<sequence>MTDNNKEHATTTTTTTPVHTAFLAILLALVIVASEAGLFKAYSTTKEAAAATTMTATTTTNYDAKKVMRVTKNNNNALTMQVSPTPYPRWCGGQPLTMLPFKDKSLAADLWHDEAKGFNKTKKSVPTVTNARPATSGAAALKKCIDQPEHCGAQARDAARAMASIKRFVNLKTINLGPVKSSSKTTSSCAVVGNAGHIIKGVAPYGKFIDAHDEVIRFNTAGTLNKWVGMKTTVRFLNKAKAQAVCTTPSRLPEFAKSRRKSMKMLVCWHKDNRRAMAACLKQKMGLHAIALSAPYHATLLSVYRSFGADLAKLGFRGSHSSSSAARRHELTSGMQAILTFARMFTHVDVYGMTSWEKSLRGPDQYSGRSDKRSTGRRVHDWKLESGITRLLHAAGIVTVCSA</sequence>
<evidence type="ECO:0000256" key="6">
    <source>
        <dbReference type="ARBA" id="ARBA00022968"/>
    </source>
</evidence>
<evidence type="ECO:0000256" key="4">
    <source>
        <dbReference type="ARBA" id="ARBA00022679"/>
    </source>
</evidence>
<keyword evidence="6" id="KW-0735">Signal-anchor</keyword>
<dbReference type="GO" id="GO:0097503">
    <property type="term" value="P:sialylation"/>
    <property type="evidence" value="ECO:0007669"/>
    <property type="project" value="TreeGrafter"/>
</dbReference>
<evidence type="ECO:0000256" key="2">
    <source>
        <dbReference type="ARBA" id="ARBA00006003"/>
    </source>
</evidence>
<keyword evidence="16" id="KW-1185">Reference proteome</keyword>
<keyword evidence="7 14" id="KW-1133">Transmembrane helix</keyword>
<evidence type="ECO:0000256" key="14">
    <source>
        <dbReference type="SAM" id="Phobius"/>
    </source>
</evidence>
<evidence type="ECO:0000256" key="11">
    <source>
        <dbReference type="ARBA" id="ARBA00023180"/>
    </source>
</evidence>
<feature type="transmembrane region" description="Helical" evidence="14">
    <location>
        <begin position="20"/>
        <end position="39"/>
    </location>
</feature>
<dbReference type="OrthoDB" id="10264956at2759"/>
<evidence type="ECO:0000256" key="1">
    <source>
        <dbReference type="ARBA" id="ARBA00004447"/>
    </source>
</evidence>
<evidence type="ECO:0000256" key="8">
    <source>
        <dbReference type="ARBA" id="ARBA00023034"/>
    </source>
</evidence>
<gene>
    <name evidence="15" type="ORF">PPROV_000330700</name>
</gene>
<keyword evidence="9 14" id="KW-0472">Membrane</keyword>
<dbReference type="EC" id="2.4.3.1" evidence="13"/>
<dbReference type="EMBL" id="BNJQ01000008">
    <property type="protein sequence ID" value="GHP04553.1"/>
    <property type="molecule type" value="Genomic_DNA"/>
</dbReference>
<dbReference type="InterPro" id="IPR038578">
    <property type="entry name" value="GT29-like_sf"/>
</dbReference>
<name>A0A830HDH1_9CHLO</name>
<keyword evidence="5 14" id="KW-0812">Transmembrane</keyword>
<evidence type="ECO:0000256" key="12">
    <source>
        <dbReference type="ARBA" id="ARBA00034249"/>
    </source>
</evidence>